<feature type="transmembrane region" description="Helical" evidence="8">
    <location>
        <begin position="260"/>
        <end position="277"/>
    </location>
</feature>
<keyword evidence="4 8" id="KW-0812">Transmembrane</keyword>
<evidence type="ECO:0000256" key="6">
    <source>
        <dbReference type="ARBA" id="ARBA00023136"/>
    </source>
</evidence>
<name>A0AAD7SWI1_9TELE</name>
<dbReference type="Proteomes" id="UP001221898">
    <property type="component" value="Unassembled WGS sequence"/>
</dbReference>
<evidence type="ECO:0000313" key="10">
    <source>
        <dbReference type="EMBL" id="KAJ8409477.1"/>
    </source>
</evidence>
<feature type="transmembrane region" description="Helical" evidence="8">
    <location>
        <begin position="226"/>
        <end position="248"/>
    </location>
</feature>
<keyword evidence="9" id="KW-0732">Signal</keyword>
<dbReference type="InterPro" id="IPR009231">
    <property type="entry name" value="Chloride_chnl_CLIC-like"/>
</dbReference>
<evidence type="ECO:0000256" key="9">
    <source>
        <dbReference type="SAM" id="SignalP"/>
    </source>
</evidence>
<dbReference type="AlphaFoldDB" id="A0AAD7SWI1"/>
<feature type="signal peptide" evidence="9">
    <location>
        <begin position="1"/>
        <end position="18"/>
    </location>
</feature>
<feature type="chain" id="PRO_5042003273" description="Chloride channel CLIC-like protein 1" evidence="9">
    <location>
        <begin position="19"/>
        <end position="358"/>
    </location>
</feature>
<keyword evidence="6 8" id="KW-0472">Membrane</keyword>
<comment type="similarity">
    <text evidence="2">Belongs to the chloride channel MCLC family.</text>
</comment>
<evidence type="ECO:0000256" key="4">
    <source>
        <dbReference type="ARBA" id="ARBA00022692"/>
    </source>
</evidence>
<dbReference type="GO" id="GO:0005254">
    <property type="term" value="F:chloride channel activity"/>
    <property type="evidence" value="ECO:0007669"/>
    <property type="project" value="TreeGrafter"/>
</dbReference>
<evidence type="ECO:0000313" key="11">
    <source>
        <dbReference type="Proteomes" id="UP001221898"/>
    </source>
</evidence>
<evidence type="ECO:0000256" key="1">
    <source>
        <dbReference type="ARBA" id="ARBA00004141"/>
    </source>
</evidence>
<dbReference type="GO" id="GO:0016020">
    <property type="term" value="C:membrane"/>
    <property type="evidence" value="ECO:0007669"/>
    <property type="project" value="UniProtKB-SubCell"/>
</dbReference>
<sequence length="358" mass="41068">MIKVLLVVCSVSLLFVQGEVHEDEWIDPTDMLNYDAASMTMRKSPPEPEKINDDRPVQTEMQECAPCPSQKVECPDITECQNKVSSLQREECAPCQSQKVECPDITECQNKVSSLQREIQEQKNKMMSSTAQKPGCSPVFRRYLTKLLKGVEKLGLPNEANAAVHYDAEVKLTRAAVSEIQRLLAGDDSWKTGALDEALSQILVNFKRHDYEAWVWRFEDSFGVELYTIAWVCVCVLMIVLTICTELWSRVSWFTQFKRLFAFCFFISIIWNWLYLYKVAFAAHQKKVAELLSISEKCSGLKQIDWMDSLTAWGRRTFTLQDDPCSEYYETLLVNPLFLVPPTKVIAMTFTTTFSLSH</sequence>
<evidence type="ECO:0000256" key="3">
    <source>
        <dbReference type="ARBA" id="ARBA00015571"/>
    </source>
</evidence>
<keyword evidence="11" id="KW-1185">Reference proteome</keyword>
<comment type="caution">
    <text evidence="10">The sequence shown here is derived from an EMBL/GenBank/DDBJ whole genome shotgun (WGS) entry which is preliminary data.</text>
</comment>
<protein>
    <recommendedName>
        <fullName evidence="3">Chloride channel CLIC-like protein 1</fullName>
    </recommendedName>
</protein>
<evidence type="ECO:0000256" key="5">
    <source>
        <dbReference type="ARBA" id="ARBA00022989"/>
    </source>
</evidence>
<dbReference type="Pfam" id="PF05934">
    <property type="entry name" value="MCLC"/>
    <property type="match status" value="1"/>
</dbReference>
<evidence type="ECO:0000256" key="8">
    <source>
        <dbReference type="SAM" id="Phobius"/>
    </source>
</evidence>
<dbReference type="PANTHER" id="PTHR34093:SF1">
    <property type="entry name" value="CHLORIDE CHANNEL CLIC-LIKE PROTEIN 1"/>
    <property type="match status" value="1"/>
</dbReference>
<feature type="coiled-coil region" evidence="7">
    <location>
        <begin position="105"/>
        <end position="132"/>
    </location>
</feature>
<dbReference type="PANTHER" id="PTHR34093">
    <property type="entry name" value="CHLORIDE CHANNEL CLIC-LIKE PROTEIN 1"/>
    <property type="match status" value="1"/>
</dbReference>
<proteinExistence type="inferred from homology"/>
<keyword evidence="5 8" id="KW-1133">Transmembrane helix</keyword>
<evidence type="ECO:0000256" key="2">
    <source>
        <dbReference type="ARBA" id="ARBA00005944"/>
    </source>
</evidence>
<comment type="subcellular location">
    <subcellularLocation>
        <location evidence="1">Membrane</location>
        <topology evidence="1">Multi-pass membrane protein</topology>
    </subcellularLocation>
</comment>
<keyword evidence="7" id="KW-0175">Coiled coil</keyword>
<dbReference type="EMBL" id="JAINUG010000030">
    <property type="protein sequence ID" value="KAJ8409477.1"/>
    <property type="molecule type" value="Genomic_DNA"/>
</dbReference>
<evidence type="ECO:0000256" key="7">
    <source>
        <dbReference type="SAM" id="Coils"/>
    </source>
</evidence>
<reference evidence="10" key="1">
    <citation type="journal article" date="2023" name="Science">
        <title>Genome structures resolve the early diversification of teleost fishes.</title>
        <authorList>
            <person name="Parey E."/>
            <person name="Louis A."/>
            <person name="Montfort J."/>
            <person name="Bouchez O."/>
            <person name="Roques C."/>
            <person name="Iampietro C."/>
            <person name="Lluch J."/>
            <person name="Castinel A."/>
            <person name="Donnadieu C."/>
            <person name="Desvignes T."/>
            <person name="Floi Bucao C."/>
            <person name="Jouanno E."/>
            <person name="Wen M."/>
            <person name="Mejri S."/>
            <person name="Dirks R."/>
            <person name="Jansen H."/>
            <person name="Henkel C."/>
            <person name="Chen W.J."/>
            <person name="Zahm M."/>
            <person name="Cabau C."/>
            <person name="Klopp C."/>
            <person name="Thompson A.W."/>
            <person name="Robinson-Rechavi M."/>
            <person name="Braasch I."/>
            <person name="Lecointre G."/>
            <person name="Bobe J."/>
            <person name="Postlethwait J.H."/>
            <person name="Berthelot C."/>
            <person name="Roest Crollius H."/>
            <person name="Guiguen Y."/>
        </authorList>
    </citation>
    <scope>NUCLEOTIDE SEQUENCE</scope>
    <source>
        <strain evidence="10">NC1722</strain>
    </source>
</reference>
<accession>A0AAD7SWI1</accession>
<gene>
    <name evidence="10" type="ORF">AAFF_G00228780</name>
</gene>
<organism evidence="10 11">
    <name type="scientific">Aldrovandia affinis</name>
    <dbReference type="NCBI Taxonomy" id="143900"/>
    <lineage>
        <taxon>Eukaryota</taxon>
        <taxon>Metazoa</taxon>
        <taxon>Chordata</taxon>
        <taxon>Craniata</taxon>
        <taxon>Vertebrata</taxon>
        <taxon>Euteleostomi</taxon>
        <taxon>Actinopterygii</taxon>
        <taxon>Neopterygii</taxon>
        <taxon>Teleostei</taxon>
        <taxon>Notacanthiformes</taxon>
        <taxon>Halosauridae</taxon>
        <taxon>Aldrovandia</taxon>
    </lineage>
</organism>
<dbReference type="GO" id="GO:0005783">
    <property type="term" value="C:endoplasmic reticulum"/>
    <property type="evidence" value="ECO:0007669"/>
    <property type="project" value="TreeGrafter"/>
</dbReference>